<feature type="transmembrane region" description="Helical" evidence="1">
    <location>
        <begin position="39"/>
        <end position="57"/>
    </location>
</feature>
<keyword evidence="1" id="KW-0812">Transmembrane</keyword>
<evidence type="ECO:0000313" key="3">
    <source>
        <dbReference type="Proteomes" id="UP000186373"/>
    </source>
</evidence>
<reference evidence="3" key="1">
    <citation type="submission" date="2017-01" db="EMBL/GenBank/DDBJ databases">
        <authorList>
            <person name="Varghese N."/>
            <person name="Submissions S."/>
        </authorList>
    </citation>
    <scope>NUCLEOTIDE SEQUENCE [LARGE SCALE GENOMIC DNA]</scope>
    <source>
        <strain evidence="3">DSM 17126</strain>
    </source>
</reference>
<feature type="transmembrane region" description="Helical" evidence="1">
    <location>
        <begin position="6"/>
        <end position="27"/>
    </location>
</feature>
<keyword evidence="3" id="KW-1185">Reference proteome</keyword>
<keyword evidence="1" id="KW-1133">Transmembrane helix</keyword>
<name>A0A1N7I0X5_9FLAO</name>
<dbReference type="Proteomes" id="UP000186373">
    <property type="component" value="Unassembled WGS sequence"/>
</dbReference>
<organism evidence="2 3">
    <name type="scientific">Chryseobacterium shigense</name>
    <dbReference type="NCBI Taxonomy" id="297244"/>
    <lineage>
        <taxon>Bacteria</taxon>
        <taxon>Pseudomonadati</taxon>
        <taxon>Bacteroidota</taxon>
        <taxon>Flavobacteriia</taxon>
        <taxon>Flavobacteriales</taxon>
        <taxon>Weeksellaceae</taxon>
        <taxon>Chryseobacterium group</taxon>
        <taxon>Chryseobacterium</taxon>
    </lineage>
</organism>
<dbReference type="EMBL" id="FTNY01000001">
    <property type="protein sequence ID" value="SIS30732.1"/>
    <property type="molecule type" value="Genomic_DNA"/>
</dbReference>
<evidence type="ECO:0000313" key="2">
    <source>
        <dbReference type="EMBL" id="SIS30732.1"/>
    </source>
</evidence>
<accession>A0A1N7I0X5</accession>
<sequence length="280" mass="30258">MVKEIFIEFRCTAVLFLVIFTKYRALGGTLIKNTMMKKNLILGILLLPLLTYSQVGISTPTPQKNLHVNGSLQITNELNLGGDAIRTGSAGRAGQVLKSNGPGAVPTWENLAGVPNDTGTVIAVNGQFIVAQEIVVQMTADYVLSASVDRTYTIENLTNVIIDNQNNYFSSARTNLFTVKADGIYEVIMNVQLSTDNGKSPVIGIWDSTTNSWVAMVNDYFTAPTGHFQTYTLITSIPMLASGRYSFRVAPDGAGTTIRYLSSGSTGSGPVTQMSVKRLK</sequence>
<gene>
    <name evidence="2" type="ORF">SAMN05421639_1011004</name>
</gene>
<keyword evidence="1" id="KW-0472">Membrane</keyword>
<proteinExistence type="predicted"/>
<dbReference type="AlphaFoldDB" id="A0A1N7I0X5"/>
<evidence type="ECO:0000256" key="1">
    <source>
        <dbReference type="SAM" id="Phobius"/>
    </source>
</evidence>
<protein>
    <submittedName>
        <fullName evidence="2">Uncharacterized protein</fullName>
    </submittedName>
</protein>